<evidence type="ECO:0000256" key="1">
    <source>
        <dbReference type="SAM" id="SignalP"/>
    </source>
</evidence>
<dbReference type="AlphaFoldDB" id="A0A0K8R807"/>
<feature type="chain" id="PRO_5005516691" evidence="1">
    <location>
        <begin position="31"/>
        <end position="213"/>
    </location>
</feature>
<keyword evidence="1" id="KW-0732">Signal</keyword>
<accession>A0A0K8R807</accession>
<sequence length="213" mass="24203">MAISMKNRFPNIFVPLALIFAIAVIKQVFAGSCTISQHKFKNDTILVNTRCKVRCYETTFYAGSTAMCILKHRGFGYVFTILTGRCFNGVCQETDDGEIYKRELKDPLLDIYNPQDRETWRLKCHFTNVQDKEGKVFLSTNCSVCCKDGTVKTRSDRTPCILSKVYSGDYYANITVGQCENGTCVSDGNYNKIQVERELLESRNEESDNIPCK</sequence>
<protein>
    <submittedName>
        <fullName evidence="2">Putative secreted protein</fullName>
    </submittedName>
</protein>
<dbReference type="Gene3D" id="2.30.130.100">
    <property type="match status" value="1"/>
</dbReference>
<dbReference type="EMBL" id="GADI01006528">
    <property type="protein sequence ID" value="JAA67280.1"/>
    <property type="molecule type" value="mRNA"/>
</dbReference>
<reference evidence="2" key="1">
    <citation type="submission" date="2012-12" db="EMBL/GenBank/DDBJ databases">
        <title>Identification and characterization of a phenylalanine ammonia-lyase gene family in Isatis indigotica Fort.</title>
        <authorList>
            <person name="Liu Q."/>
            <person name="Chen J."/>
            <person name="Zhou X."/>
            <person name="Di P."/>
            <person name="Xiao Y."/>
            <person name="Xuan H."/>
            <person name="Zhang L."/>
            <person name="Chen W."/>
        </authorList>
    </citation>
    <scope>NUCLEOTIDE SEQUENCE</scope>
    <source>
        <tissue evidence="2">Salivary gland</tissue>
    </source>
</reference>
<proteinExistence type="evidence at transcript level"/>
<name>A0A0K8R807_IXORI</name>
<evidence type="ECO:0000313" key="2">
    <source>
        <dbReference type="EMBL" id="JAA67280.1"/>
    </source>
</evidence>
<feature type="signal peptide" evidence="1">
    <location>
        <begin position="1"/>
        <end position="30"/>
    </location>
</feature>
<organism evidence="2">
    <name type="scientific">Ixodes ricinus</name>
    <name type="common">Common tick</name>
    <name type="synonym">Acarus ricinus</name>
    <dbReference type="NCBI Taxonomy" id="34613"/>
    <lineage>
        <taxon>Eukaryota</taxon>
        <taxon>Metazoa</taxon>
        <taxon>Ecdysozoa</taxon>
        <taxon>Arthropoda</taxon>
        <taxon>Chelicerata</taxon>
        <taxon>Arachnida</taxon>
        <taxon>Acari</taxon>
        <taxon>Parasitiformes</taxon>
        <taxon>Ixodida</taxon>
        <taxon>Ixodoidea</taxon>
        <taxon>Ixodidae</taxon>
        <taxon>Ixodinae</taxon>
        <taxon>Ixodes</taxon>
    </lineage>
</organism>